<evidence type="ECO:0000256" key="12">
    <source>
        <dbReference type="RuleBase" id="RU367119"/>
    </source>
</evidence>
<evidence type="ECO:0000313" key="26">
    <source>
        <dbReference type="Proteomes" id="UP000224303"/>
    </source>
</evidence>
<keyword evidence="6 12" id="KW-1003">Cell membrane</keyword>
<evidence type="ECO:0000313" key="27">
    <source>
        <dbReference type="Proteomes" id="UP000249070"/>
    </source>
</evidence>
<reference evidence="19 25" key="3">
    <citation type="submission" date="2017-02" db="EMBL/GenBank/DDBJ databases">
        <title>Clonality and virulence of isolates of VRE in Hematopoietic Stem Cell Transplanted (HSCT) patients.</title>
        <authorList>
            <person name="Marchi A.P."/>
            <person name="Martins R.C."/>
            <person name="Marie S.K."/>
            <person name="Levin A.S."/>
            <person name="Costa S.F."/>
        </authorList>
    </citation>
    <scope>NUCLEOTIDE SEQUENCE [LARGE SCALE GENOMIC DNA]</scope>
    <source>
        <strain evidence="19 25">LIM1759</strain>
    </source>
</reference>
<keyword evidence="5 12" id="KW-0813">Transport</keyword>
<dbReference type="EMBL" id="LRHK01000001">
    <property type="protein sequence ID" value="KWX18699.1"/>
    <property type="molecule type" value="Genomic_DNA"/>
</dbReference>
<comment type="function">
    <text evidence="1">Part of the ABC transporter complex PstSACB involved in phosphate import.</text>
</comment>
<dbReference type="InterPro" id="IPR011862">
    <property type="entry name" value="Phos-bd"/>
</dbReference>
<sequence length="296" mass="31748">MKKVLFTLGMMGILLAGCGSGSGNTDGSATQNNSSDSNEQVKIVAVGSTALQPLVDAAQESFVQENPNYQISVQGGGSGTGLSQVEAGAVTIGNSDVFAEERDGVDASKLVDHKVAVVGMAPIVNKDTDVKDITKQELIDIFTGKITNWKEVGGKDQKINVVNRANGSGTRATFEKWGLDGATPVQSQEQDSSGTVRQLVSQTPGAISYLAFSYLDDSTQALSIDGVEPKEENVADNSWGIWSYEHMYTNGKPSPEVQKFLDYMMTEEIQEGPVKELGYLPITMMEVERDHEGNIK</sequence>
<proteinExistence type="inferred from homology"/>
<comment type="subunit">
    <text evidence="4 12">The complex is composed of two ATP-binding proteins (PstB), two transmembrane proteins (PstC and PstA) and a solute-binding protein (PstS).</text>
</comment>
<evidence type="ECO:0000313" key="17">
    <source>
        <dbReference type="EMBL" id="MDC4248887.1"/>
    </source>
</evidence>
<dbReference type="SUPFAM" id="SSF53850">
    <property type="entry name" value="Periplasmic binding protein-like II"/>
    <property type="match status" value="1"/>
</dbReference>
<evidence type="ECO:0000313" key="24">
    <source>
        <dbReference type="Proteomes" id="UP000183509"/>
    </source>
</evidence>
<dbReference type="NCBIfam" id="TIGR02136">
    <property type="entry name" value="ptsS_2"/>
    <property type="match status" value="1"/>
</dbReference>
<dbReference type="PANTHER" id="PTHR30570">
    <property type="entry name" value="PERIPLASMIC PHOSPHATE BINDING COMPONENT OF PHOSPHATE ABC TRANSPORTER"/>
    <property type="match status" value="1"/>
</dbReference>
<dbReference type="EMBL" id="JAIFOC010000032">
    <property type="protein sequence ID" value="MBX4222152.1"/>
    <property type="molecule type" value="Genomic_DNA"/>
</dbReference>
<keyword evidence="10 12" id="KW-0564">Palmitate</keyword>
<dbReference type="GO" id="GO:0005524">
    <property type="term" value="F:ATP binding"/>
    <property type="evidence" value="ECO:0007669"/>
    <property type="project" value="UniProtKB-KW"/>
</dbReference>
<evidence type="ECO:0000313" key="23">
    <source>
        <dbReference type="Proteomes" id="UP000070452"/>
    </source>
</evidence>
<reference evidence="15 23" key="1">
    <citation type="submission" date="2016-01" db="EMBL/GenBank/DDBJ databases">
        <title>Molecular Mechanisms for transfer of large genomic segments between Enterococcus faecium strains.</title>
        <authorList>
            <person name="Garcia-Solache M.A."/>
            <person name="Lebreton F."/>
            <person name="Mclaughlin R.E."/>
            <person name="Whiteaker J.D."/>
            <person name="Gilmore M.S."/>
            <person name="Rice L.B."/>
        </authorList>
    </citation>
    <scope>NUCLEOTIDE SEQUENCE [LARGE SCALE GENOMIC DNA]</scope>
    <source>
        <strain evidence="15 23">D344RRF x C68</strain>
    </source>
</reference>
<dbReference type="Proteomes" id="UP000183509">
    <property type="component" value="Unassembled WGS sequence"/>
</dbReference>
<keyword evidence="19" id="KW-0067">ATP-binding</keyword>
<reference evidence="16" key="7">
    <citation type="journal article" date="2022" name="J. Anim. Sci.">
        <title>Whole genome sequence analyses-based assessment of virulence potential and antimicrobial susceptibilities and resistance of Enterococcus faecium strains isolated from commercial swine and cattle probiotic products.</title>
        <authorList>
            <person name="Shridhar P.B."/>
            <person name="Amachawadi R.G."/>
            <person name="Tokach M."/>
            <person name="Patel I."/>
            <person name="Gangiredla J."/>
            <person name="Mammel M."/>
            <person name="Nagaraja T.G."/>
        </authorList>
    </citation>
    <scope>NUCLEOTIDE SEQUENCE</scope>
    <source>
        <strain evidence="16">EF215</strain>
    </source>
</reference>
<evidence type="ECO:0000256" key="4">
    <source>
        <dbReference type="ARBA" id="ARBA00011529"/>
    </source>
</evidence>
<dbReference type="Proteomes" id="UP001260956">
    <property type="component" value="Unassembled WGS sequence"/>
</dbReference>
<evidence type="ECO:0000313" key="16">
    <source>
        <dbReference type="EMBL" id="MBX4222152.1"/>
    </source>
</evidence>
<evidence type="ECO:0000256" key="3">
    <source>
        <dbReference type="ARBA" id="ARBA00008725"/>
    </source>
</evidence>
<dbReference type="Proteomes" id="UP001139644">
    <property type="component" value="Unassembled WGS sequence"/>
</dbReference>
<evidence type="ECO:0000259" key="13">
    <source>
        <dbReference type="Pfam" id="PF12849"/>
    </source>
</evidence>
<keyword evidence="8 12" id="KW-0732">Signal</keyword>
<organism evidence="16 29">
    <name type="scientific">Enterococcus faecium</name>
    <name type="common">Streptococcus faecium</name>
    <dbReference type="NCBI Taxonomy" id="1352"/>
    <lineage>
        <taxon>Bacteria</taxon>
        <taxon>Bacillati</taxon>
        <taxon>Bacillota</taxon>
        <taxon>Bacilli</taxon>
        <taxon>Lactobacillales</taxon>
        <taxon>Enterococcaceae</taxon>
        <taxon>Enterococcus</taxon>
    </lineage>
</organism>
<dbReference type="GO" id="GO:0005886">
    <property type="term" value="C:plasma membrane"/>
    <property type="evidence" value="ECO:0007669"/>
    <property type="project" value="UniProtKB-SubCell"/>
</dbReference>
<dbReference type="Proteomes" id="UP000224303">
    <property type="component" value="Unassembled WGS sequence"/>
</dbReference>
<dbReference type="EMBL" id="PCGC01000068">
    <property type="protein sequence ID" value="PHL20499.1"/>
    <property type="molecule type" value="Genomic_DNA"/>
</dbReference>
<dbReference type="EMBL" id="MVGJ01000080">
    <property type="protein sequence ID" value="OOL80221.1"/>
    <property type="molecule type" value="Genomic_DNA"/>
</dbReference>
<feature type="domain" description="PBP" evidence="13">
    <location>
        <begin position="38"/>
        <end position="268"/>
    </location>
</feature>
<dbReference type="GO" id="GO:0006817">
    <property type="term" value="P:phosphate ion transport"/>
    <property type="evidence" value="ECO:0007669"/>
    <property type="project" value="UniProtKB-UniRule"/>
</dbReference>
<reference evidence="21 27" key="5">
    <citation type="submission" date="2018-05" db="EMBL/GenBank/DDBJ databases">
        <title>Vancomycin-resistant Enterococcus faecium strain from Chelyabinsk, Russia.</title>
        <authorList>
            <person name="Gostev V."/>
            <person name="Goncharov A."/>
            <person name="Kolodzhieva V."/>
            <person name="Suvorov A."/>
            <person name="Sidorenko S."/>
            <person name="Zueva L."/>
        </authorList>
    </citation>
    <scope>NUCLEOTIDE SEQUENCE [LARGE SCALE GENOMIC DNA]</scope>
    <source>
        <strain evidence="21 27">20</strain>
    </source>
</reference>
<name>A0A133CUQ0_ENTFC</name>
<dbReference type="EMBL" id="WEFP01000001">
    <property type="protein sequence ID" value="KAB7575891.1"/>
    <property type="molecule type" value="Genomic_DNA"/>
</dbReference>
<dbReference type="FunFam" id="3.40.190.10:FF:000107">
    <property type="entry name" value="Phosphate ABC transporter, phosphate-binding protein"/>
    <property type="match status" value="1"/>
</dbReference>
<dbReference type="InterPro" id="IPR024370">
    <property type="entry name" value="PBP_domain"/>
</dbReference>
<comment type="similarity">
    <text evidence="3 12">Belongs to the PstS family.</text>
</comment>
<dbReference type="Proteomes" id="UP000469871">
    <property type="component" value="Unassembled WGS sequence"/>
</dbReference>
<dbReference type="PANTHER" id="PTHR30570:SF4">
    <property type="entry name" value="PHOSPHATE-BINDING PROTEIN PSTS 1"/>
    <property type="match status" value="1"/>
</dbReference>
<dbReference type="EMBL" id="JAMWMK010000028">
    <property type="protein sequence ID" value="MDC4248887.1"/>
    <property type="molecule type" value="Genomic_DNA"/>
</dbReference>
<dbReference type="EMBL" id="QHGU01000170">
    <property type="protein sequence ID" value="PZM52432.1"/>
    <property type="molecule type" value="Genomic_DNA"/>
</dbReference>
<evidence type="ECO:0000256" key="2">
    <source>
        <dbReference type="ARBA" id="ARBA00004193"/>
    </source>
</evidence>
<evidence type="ECO:0000256" key="7">
    <source>
        <dbReference type="ARBA" id="ARBA00022592"/>
    </source>
</evidence>
<keyword evidence="11 12" id="KW-0449">Lipoprotein</keyword>
<dbReference type="PROSITE" id="PS51257">
    <property type="entry name" value="PROKAR_LIPOPROTEIN"/>
    <property type="match status" value="1"/>
</dbReference>
<evidence type="ECO:0000313" key="14">
    <source>
        <dbReference type="EMBL" id="KAB7575891.1"/>
    </source>
</evidence>
<dbReference type="CDD" id="cd13653">
    <property type="entry name" value="PBP2_phosphate_like_1"/>
    <property type="match status" value="1"/>
</dbReference>
<dbReference type="EMBL" id="FKLM01000151">
    <property type="protein sequence ID" value="SAM54575.1"/>
    <property type="molecule type" value="Genomic_DNA"/>
</dbReference>
<dbReference type="Proteomes" id="UP000070452">
    <property type="component" value="Unassembled WGS sequence"/>
</dbReference>
<evidence type="ECO:0000313" key="19">
    <source>
        <dbReference type="EMBL" id="OOL80221.1"/>
    </source>
</evidence>
<dbReference type="EMBL" id="JARPTX010000044">
    <property type="protein sequence ID" value="MDT2370710.1"/>
    <property type="molecule type" value="Genomic_DNA"/>
</dbReference>
<evidence type="ECO:0000313" key="28">
    <source>
        <dbReference type="Proteomes" id="UP000469871"/>
    </source>
</evidence>
<dbReference type="InterPro" id="IPR050811">
    <property type="entry name" value="Phosphate_ABC_transporter"/>
</dbReference>
<dbReference type="RefSeq" id="WP_002289807.1">
    <property type="nucleotide sequence ID" value="NZ_AP022341.1"/>
</dbReference>
<evidence type="ECO:0000256" key="8">
    <source>
        <dbReference type="ARBA" id="ARBA00022729"/>
    </source>
</evidence>
<accession>A0A133CUQ0</accession>
<evidence type="ECO:0000256" key="9">
    <source>
        <dbReference type="ARBA" id="ARBA00023136"/>
    </source>
</evidence>
<dbReference type="AlphaFoldDB" id="A0A133CUQ0"/>
<reference evidence="18" key="9">
    <citation type="submission" date="2023-03" db="EMBL/GenBank/DDBJ databases">
        <authorList>
            <person name="Shen W."/>
            <person name="Cai J."/>
        </authorList>
    </citation>
    <scope>NUCLEOTIDE SEQUENCE</scope>
    <source>
        <strain evidence="18">B1010-2</strain>
    </source>
</reference>
<dbReference type="GeneID" id="66454679"/>
<comment type="subcellular location">
    <subcellularLocation>
        <location evidence="2 12">Cell membrane</location>
        <topology evidence="2 12">Lipid-anchor</topology>
    </subcellularLocation>
</comment>
<dbReference type="Gene3D" id="3.40.190.10">
    <property type="entry name" value="Periplasmic binding protein-like II"/>
    <property type="match status" value="2"/>
</dbReference>
<dbReference type="Proteomes" id="UP001141166">
    <property type="component" value="Unassembled WGS sequence"/>
</dbReference>
<dbReference type="PATRIC" id="fig|1352.1358.peg.1266"/>
<keyword evidence="19" id="KW-0547">Nucleotide-binding</keyword>
<evidence type="ECO:0000256" key="1">
    <source>
        <dbReference type="ARBA" id="ARBA00002841"/>
    </source>
</evidence>
<reference evidence="14 28" key="6">
    <citation type="submission" date="2019-10" db="EMBL/GenBank/DDBJ databases">
        <title>Evolutionary dynamics of vancomycin-resistant Enterococcus faecium during gastrointestinal tract colonization and bloodstream infection in immunocompromised pediatric patients.</title>
        <authorList>
            <person name="Chilambi G.S."/>
            <person name="Nordstrom H.R."/>
            <person name="Evans D.R."/>
            <person name="Ferrolino J."/>
            <person name="Hayden R.T."/>
            <person name="Maron G.M."/>
            <person name="Vo A.N."/>
            <person name="Gilmore M.S."/>
            <person name="Wolf J."/>
            <person name="Rosch J.W."/>
            <person name="Van Tyne D."/>
        </authorList>
    </citation>
    <scope>NUCLEOTIDE SEQUENCE [LARGE SCALE GENOMIC DNA]</scope>
    <source>
        <strain evidence="14 28">VRECG27</strain>
    </source>
</reference>
<dbReference type="STRING" id="1352.AL014_03165"/>
<evidence type="ECO:0000256" key="11">
    <source>
        <dbReference type="ARBA" id="ARBA00023288"/>
    </source>
</evidence>
<evidence type="ECO:0000313" key="25">
    <source>
        <dbReference type="Proteomes" id="UP000191171"/>
    </source>
</evidence>
<evidence type="ECO:0000256" key="6">
    <source>
        <dbReference type="ARBA" id="ARBA00022475"/>
    </source>
</evidence>
<gene>
    <name evidence="14" type="primary">pstS</name>
    <name evidence="15" type="ORF">AWT83_09550</name>
    <name evidence="19" type="ORF">B1P95_12325</name>
    <name evidence="20" type="ORF">CQR37_13970</name>
    <name evidence="21" type="ORF">DKP91_15395</name>
    <name evidence="22" type="ORF">DTPHA_603126</name>
    <name evidence="14" type="ORF">GBM73_00495</name>
    <name evidence="16" type="ORF">KYX88_04740</name>
    <name evidence="17" type="ORF">M3X98_12775</name>
    <name evidence="18" type="ORF">P6Z85_11245</name>
</gene>
<reference evidence="17" key="8">
    <citation type="submission" date="2022-05" db="EMBL/GenBank/DDBJ databases">
        <title>Draft genome sequences of Clostridium perfringens strains isolated from Peru.</title>
        <authorList>
            <person name="Hurtado R."/>
            <person name="Lima L."/>
            <person name="Sousa T."/>
            <person name="Jaiswal A.K."/>
            <person name="Tiwari S."/>
            <person name="Maturrano L."/>
            <person name="Brenig B."/>
            <person name="Azevedo V."/>
        </authorList>
    </citation>
    <scope>NUCLEOTIDE SEQUENCE</scope>
    <source>
        <strain evidence="17">CP4</strain>
    </source>
</reference>
<feature type="chain" id="PRO_5044354065" description="Phosphate-binding protein" evidence="12">
    <location>
        <begin position="17"/>
        <end position="296"/>
    </location>
</feature>
<evidence type="ECO:0000256" key="10">
    <source>
        <dbReference type="ARBA" id="ARBA00023139"/>
    </source>
</evidence>
<dbReference type="Proteomes" id="UP000191171">
    <property type="component" value="Unassembled WGS sequence"/>
</dbReference>
<comment type="caution">
    <text evidence="16">The sequence shown here is derived from an EMBL/GenBank/DDBJ whole genome shotgun (WGS) entry which is preliminary data.</text>
</comment>
<evidence type="ECO:0000313" key="21">
    <source>
        <dbReference type="EMBL" id="PZM52432.1"/>
    </source>
</evidence>
<comment type="function">
    <text evidence="12">Involved in the system for phosphate transport across the cytoplasmic membrane.</text>
</comment>
<dbReference type="Pfam" id="PF12849">
    <property type="entry name" value="PBP_like_2"/>
    <property type="match status" value="1"/>
</dbReference>
<dbReference type="Proteomes" id="UP000249070">
    <property type="component" value="Unassembled WGS sequence"/>
</dbReference>
<evidence type="ECO:0000313" key="22">
    <source>
        <dbReference type="EMBL" id="SAM54575.1"/>
    </source>
</evidence>
<keyword evidence="7 12" id="KW-0592">Phosphate transport</keyword>
<feature type="signal peptide" evidence="12">
    <location>
        <begin position="1"/>
        <end position="16"/>
    </location>
</feature>
<evidence type="ECO:0000313" key="18">
    <source>
        <dbReference type="EMBL" id="MDT2370710.1"/>
    </source>
</evidence>
<dbReference type="GO" id="GO:0042301">
    <property type="term" value="F:phosphate ion binding"/>
    <property type="evidence" value="ECO:0007669"/>
    <property type="project" value="UniProtKB-UniRule"/>
</dbReference>
<reference evidence="20 26" key="4">
    <citation type="submission" date="2017-10" db="EMBL/GenBank/DDBJ databases">
        <title>Draft genomes of the Enterococcus faecium isolated from human feces before and after Helicobacter pylori eradication therapy.</title>
        <authorList>
            <person name="Prianichniikov N.A."/>
            <person name="Glushchenko O.E."/>
            <person name="Malakhova M.V."/>
        </authorList>
    </citation>
    <scope>NUCLEOTIDE SEQUENCE [LARGE SCALE GENOMIC DNA]</scope>
    <source>
        <strain evidence="20 26">Hp_5-7</strain>
    </source>
</reference>
<protein>
    <recommendedName>
        <fullName evidence="12">Phosphate-binding protein</fullName>
    </recommendedName>
</protein>
<evidence type="ECO:0000313" key="29">
    <source>
        <dbReference type="Proteomes" id="UP001139644"/>
    </source>
</evidence>
<reference evidence="22 24" key="2">
    <citation type="submission" date="2016-04" db="EMBL/GenBank/DDBJ databases">
        <authorList>
            <person name="Millard A."/>
        </authorList>
    </citation>
    <scope>NUCLEOTIDE SEQUENCE [LARGE SCALE GENOMIC DNA]</scope>
    <source>
        <strain evidence="22">Isolate 22</strain>
    </source>
</reference>
<evidence type="ECO:0000313" key="15">
    <source>
        <dbReference type="EMBL" id="KWX18699.1"/>
    </source>
</evidence>
<evidence type="ECO:0000256" key="5">
    <source>
        <dbReference type="ARBA" id="ARBA00022448"/>
    </source>
</evidence>
<keyword evidence="9" id="KW-0472">Membrane</keyword>
<dbReference type="OMA" id="IQLYGRN"/>
<evidence type="ECO:0000313" key="20">
    <source>
        <dbReference type="EMBL" id="PHL20499.1"/>
    </source>
</evidence>